<name>A0ACC1HJW0_9FUNG</name>
<proteinExistence type="predicted"/>
<reference evidence="1" key="1">
    <citation type="submission" date="2022-06" db="EMBL/GenBank/DDBJ databases">
        <title>Phylogenomic reconstructions and comparative analyses of Kickxellomycotina fungi.</title>
        <authorList>
            <person name="Reynolds N.K."/>
            <person name="Stajich J.E."/>
            <person name="Barry K."/>
            <person name="Grigoriev I.V."/>
            <person name="Crous P."/>
            <person name="Smith M.E."/>
        </authorList>
    </citation>
    <scope>NUCLEOTIDE SEQUENCE</scope>
    <source>
        <strain evidence="1">RSA 2271</strain>
    </source>
</reference>
<feature type="non-terminal residue" evidence="1">
    <location>
        <position position="179"/>
    </location>
</feature>
<dbReference type="Proteomes" id="UP001145114">
    <property type="component" value="Unassembled WGS sequence"/>
</dbReference>
<evidence type="ECO:0000313" key="1">
    <source>
        <dbReference type="EMBL" id="KAJ1676487.1"/>
    </source>
</evidence>
<evidence type="ECO:0000313" key="2">
    <source>
        <dbReference type="Proteomes" id="UP001145114"/>
    </source>
</evidence>
<sequence>MLPELDKETISDLLVLAGPLGISEDDLYMRLIDRVLQQWKDDKATPGPGSSCGSPYPPTPQATTATTRFNAIQAFLQKIRDAESAINMTKRAADAFGPGSDRVAALKYAIKLLRRTAIQAKKLPEEQRIVAIERIEAMYSQFARSLADASAEILLGSHGLDRYVPLFVDATADHEAALR</sequence>
<comment type="caution">
    <text evidence="1">The sequence shown here is derived from an EMBL/GenBank/DDBJ whole genome shotgun (WGS) entry which is preliminary data.</text>
</comment>
<gene>
    <name evidence="1" type="ORF">EV182_008101</name>
</gene>
<organism evidence="1 2">
    <name type="scientific">Spiromyces aspiralis</name>
    <dbReference type="NCBI Taxonomy" id="68401"/>
    <lineage>
        <taxon>Eukaryota</taxon>
        <taxon>Fungi</taxon>
        <taxon>Fungi incertae sedis</taxon>
        <taxon>Zoopagomycota</taxon>
        <taxon>Kickxellomycotina</taxon>
        <taxon>Kickxellomycetes</taxon>
        <taxon>Kickxellales</taxon>
        <taxon>Kickxellaceae</taxon>
        <taxon>Spiromyces</taxon>
    </lineage>
</organism>
<accession>A0ACC1HJW0</accession>
<protein>
    <submittedName>
        <fullName evidence="1">Uncharacterized protein</fullName>
    </submittedName>
</protein>
<keyword evidence="2" id="KW-1185">Reference proteome</keyword>
<dbReference type="EMBL" id="JAMZIH010004025">
    <property type="protein sequence ID" value="KAJ1676487.1"/>
    <property type="molecule type" value="Genomic_DNA"/>
</dbReference>